<evidence type="ECO:0000313" key="3">
    <source>
        <dbReference type="Proteomes" id="UP001163152"/>
    </source>
</evidence>
<dbReference type="AlphaFoldDB" id="A0A9E9C5U5"/>
<dbReference type="EMBL" id="CP113797">
    <property type="protein sequence ID" value="WAL61546.1"/>
    <property type="molecule type" value="Genomic_DNA"/>
</dbReference>
<protein>
    <submittedName>
        <fullName evidence="2">Alpha/beta hydrolase</fullName>
    </submittedName>
</protein>
<dbReference type="InterPro" id="IPR029058">
    <property type="entry name" value="AB_hydrolase_fold"/>
</dbReference>
<reference evidence="2" key="1">
    <citation type="submission" date="2022-12" db="EMBL/GenBank/DDBJ databases">
        <title>Polyphasic identification of a Novel Hot-Spring Cyanobacterium Ocullathermofonsia sinensis gen nov. sp. nov. and Genomic Insights on its Adaptations to the Thermal Habitat.</title>
        <authorList>
            <person name="Daroch M."/>
            <person name="Tang J."/>
            <person name="Jiang Y."/>
        </authorList>
    </citation>
    <scope>NUCLEOTIDE SEQUENCE</scope>
    <source>
        <strain evidence="2">PKUAC-SCTA174</strain>
    </source>
</reference>
<dbReference type="PANTHER" id="PTHR22753">
    <property type="entry name" value="TRANSMEMBRANE PROTEIN 68"/>
    <property type="match status" value="1"/>
</dbReference>
<dbReference type="RefSeq" id="WP_268611538.1">
    <property type="nucleotide sequence ID" value="NZ_CP113797.1"/>
</dbReference>
<dbReference type="PANTHER" id="PTHR22753:SF48">
    <property type="entry name" value="PHOSPHOLIPID_GLYCEROL ACYLTRANSFERASE DOMAIN-CONTAINING PROTEIN"/>
    <property type="match status" value="1"/>
</dbReference>
<evidence type="ECO:0000313" key="2">
    <source>
        <dbReference type="EMBL" id="WAL61546.1"/>
    </source>
</evidence>
<feature type="domain" description="AB hydrolase-1" evidence="1">
    <location>
        <begin position="69"/>
        <end position="245"/>
    </location>
</feature>
<proteinExistence type="predicted"/>
<dbReference type="Proteomes" id="UP001163152">
    <property type="component" value="Chromosome"/>
</dbReference>
<keyword evidence="2" id="KW-0378">Hydrolase</keyword>
<keyword evidence="3" id="KW-1185">Reference proteome</keyword>
<dbReference type="KEGG" id="tsin:OXH18_06045"/>
<dbReference type="GO" id="GO:0016787">
    <property type="term" value="F:hydrolase activity"/>
    <property type="evidence" value="ECO:0007669"/>
    <property type="project" value="UniProtKB-KW"/>
</dbReference>
<dbReference type="SUPFAM" id="SSF53474">
    <property type="entry name" value="alpha/beta-Hydrolases"/>
    <property type="match status" value="1"/>
</dbReference>
<gene>
    <name evidence="2" type="ORF">OXH18_06045</name>
</gene>
<dbReference type="PRINTS" id="PR00111">
    <property type="entry name" value="ABHYDROLASE"/>
</dbReference>
<sequence length="273" mass="30949">MTDVVEYPYFRTPRPTNPNAPLFIYLPGMDGTGLLLDRQLAGLEKGFDIRCLSISLNDLSSWEVLTEQVVNLVRVELQRELQQSVYLCGESFGGCLALKVITRAPELFKRFVLINPASSFQRFPWMYWGSLLVQPFPEPIHRLSCLSFLPFLAALNRITPDNRRALLDAMISVSQETSVWRLSLLREFQIGEAELRQITQPTLVIASGSDRLLPSILEADRLVQLMPNARKHVLPYSGHACLLEADIDLYEIMQSEGFLPERQPELEESIVSG</sequence>
<dbReference type="Gene3D" id="3.40.50.1820">
    <property type="entry name" value="alpha/beta hydrolase"/>
    <property type="match status" value="1"/>
</dbReference>
<accession>A0A9E9C5U5</accession>
<dbReference type="InterPro" id="IPR000073">
    <property type="entry name" value="AB_hydrolase_1"/>
</dbReference>
<dbReference type="Pfam" id="PF00561">
    <property type="entry name" value="Abhydrolase_1"/>
    <property type="match status" value="1"/>
</dbReference>
<organism evidence="2 3">
    <name type="scientific">Thermocoleostomius sinensis A174</name>
    <dbReference type="NCBI Taxonomy" id="2016057"/>
    <lineage>
        <taxon>Bacteria</taxon>
        <taxon>Bacillati</taxon>
        <taxon>Cyanobacteriota</taxon>
        <taxon>Cyanophyceae</taxon>
        <taxon>Oculatellales</taxon>
        <taxon>Oculatellaceae</taxon>
        <taxon>Thermocoleostomius</taxon>
    </lineage>
</organism>
<name>A0A9E9C5U5_9CYAN</name>
<evidence type="ECO:0000259" key="1">
    <source>
        <dbReference type="Pfam" id="PF00561"/>
    </source>
</evidence>
<dbReference type="GO" id="GO:0016020">
    <property type="term" value="C:membrane"/>
    <property type="evidence" value="ECO:0007669"/>
    <property type="project" value="TreeGrafter"/>
</dbReference>